<feature type="compositionally biased region" description="Polar residues" evidence="1">
    <location>
        <begin position="33"/>
        <end position="46"/>
    </location>
</feature>
<evidence type="ECO:0000313" key="3">
    <source>
        <dbReference type="Proteomes" id="UP000241462"/>
    </source>
</evidence>
<name>A0A2T3A0V2_9PEZI</name>
<proteinExistence type="predicted"/>
<dbReference type="InParanoid" id="A0A2T3A0V2"/>
<organism evidence="2 3">
    <name type="scientific">Coniella lustricola</name>
    <dbReference type="NCBI Taxonomy" id="2025994"/>
    <lineage>
        <taxon>Eukaryota</taxon>
        <taxon>Fungi</taxon>
        <taxon>Dikarya</taxon>
        <taxon>Ascomycota</taxon>
        <taxon>Pezizomycotina</taxon>
        <taxon>Sordariomycetes</taxon>
        <taxon>Sordariomycetidae</taxon>
        <taxon>Diaporthales</taxon>
        <taxon>Schizoparmaceae</taxon>
        <taxon>Coniella</taxon>
    </lineage>
</organism>
<evidence type="ECO:0000313" key="2">
    <source>
        <dbReference type="EMBL" id="PSR80773.1"/>
    </source>
</evidence>
<gene>
    <name evidence="2" type="ORF">BD289DRAFT_58947</name>
</gene>
<reference evidence="2 3" key="1">
    <citation type="journal article" date="2018" name="Mycol. Prog.">
        <title>Coniella lustricola, a new species from submerged detritus.</title>
        <authorList>
            <person name="Raudabaugh D.B."/>
            <person name="Iturriaga T."/>
            <person name="Carver A."/>
            <person name="Mondo S."/>
            <person name="Pangilinan J."/>
            <person name="Lipzen A."/>
            <person name="He G."/>
            <person name="Amirebrahimi M."/>
            <person name="Grigoriev I.V."/>
            <person name="Miller A.N."/>
        </authorList>
    </citation>
    <scope>NUCLEOTIDE SEQUENCE [LARGE SCALE GENOMIC DNA]</scope>
    <source>
        <strain evidence="2 3">B22-T-1</strain>
    </source>
</reference>
<dbReference type="EMBL" id="KZ678521">
    <property type="protein sequence ID" value="PSR80773.1"/>
    <property type="molecule type" value="Genomic_DNA"/>
</dbReference>
<keyword evidence="3" id="KW-1185">Reference proteome</keyword>
<protein>
    <submittedName>
        <fullName evidence="2">Uncharacterized protein</fullName>
    </submittedName>
</protein>
<evidence type="ECO:0000256" key="1">
    <source>
        <dbReference type="SAM" id="MobiDB-lite"/>
    </source>
</evidence>
<feature type="compositionally biased region" description="Polar residues" evidence="1">
    <location>
        <begin position="7"/>
        <end position="25"/>
    </location>
</feature>
<sequence>MMGVVTVQPNQSRHPNMHTHQSCPSSADRAAPKQSSTLHMPESTSWDWARLGGPPESSVISIADAAPGLRRYLRREVSNTQAPEPSGAGSLGKAAQSSGISCPLWEAKEIMRPSIPGALSTSLVVLGPDLAPTVVPSVLDRVLDSGLWNLDSCCSPAFLQSAAYSLSVRARLAGRLMWSVITGPRIIACV</sequence>
<feature type="region of interest" description="Disordered" evidence="1">
    <location>
        <begin position="1"/>
        <end position="50"/>
    </location>
</feature>
<accession>A0A2T3A0V2</accession>
<dbReference type="Proteomes" id="UP000241462">
    <property type="component" value="Unassembled WGS sequence"/>
</dbReference>
<dbReference type="AlphaFoldDB" id="A0A2T3A0V2"/>